<dbReference type="Proteomes" id="UP000238937">
    <property type="component" value="Unassembled WGS sequence"/>
</dbReference>
<dbReference type="Pfam" id="PF22734">
    <property type="entry name" value="NNH2"/>
    <property type="match status" value="1"/>
</dbReference>
<dbReference type="SMART" id="SM00567">
    <property type="entry name" value="EZ_HEAT"/>
    <property type="match status" value="5"/>
</dbReference>
<dbReference type="GO" id="GO:0030089">
    <property type="term" value="C:phycobilisome"/>
    <property type="evidence" value="ECO:0007669"/>
    <property type="project" value="UniProtKB-KW"/>
</dbReference>
<dbReference type="PANTHER" id="PTHR12697">
    <property type="entry name" value="PBS LYASE HEAT-LIKE PROTEIN"/>
    <property type="match status" value="1"/>
</dbReference>
<dbReference type="SUPFAM" id="SSF52540">
    <property type="entry name" value="P-loop containing nucleoside triphosphate hydrolases"/>
    <property type="match status" value="1"/>
</dbReference>
<dbReference type="PANTHER" id="PTHR12697:SF5">
    <property type="entry name" value="DEOXYHYPUSINE HYDROXYLASE"/>
    <property type="match status" value="1"/>
</dbReference>
<dbReference type="InterPro" id="IPR027417">
    <property type="entry name" value="P-loop_NTPase"/>
</dbReference>
<evidence type="ECO:0000256" key="2">
    <source>
        <dbReference type="ARBA" id="ARBA00022738"/>
    </source>
</evidence>
<evidence type="ECO:0000259" key="3">
    <source>
        <dbReference type="PROSITE" id="PS50837"/>
    </source>
</evidence>
<feature type="domain" description="NACHT" evidence="3">
    <location>
        <begin position="254"/>
        <end position="386"/>
    </location>
</feature>
<dbReference type="SUPFAM" id="SSF48371">
    <property type="entry name" value="ARM repeat"/>
    <property type="match status" value="1"/>
</dbReference>
<dbReference type="Pfam" id="PF05729">
    <property type="entry name" value="NACHT"/>
    <property type="match status" value="1"/>
</dbReference>
<evidence type="ECO:0000313" key="4">
    <source>
        <dbReference type="EMBL" id="PSB46988.1"/>
    </source>
</evidence>
<keyword evidence="2" id="KW-0605">Phycobilisome</keyword>
<dbReference type="PROSITE" id="PS50837">
    <property type="entry name" value="NACHT"/>
    <property type="match status" value="1"/>
</dbReference>
<accession>A0A2T1FPS2</accession>
<proteinExistence type="predicted"/>
<protein>
    <submittedName>
        <fullName evidence="4">Signal transduction protein</fullName>
    </submittedName>
</protein>
<dbReference type="RefSeq" id="WP_106311105.1">
    <property type="nucleotide sequence ID" value="NZ_PVWO01000468.1"/>
</dbReference>
<sequence>MGFFDTVARLTITEAFKAGLAEVNSRLNPDEMIVLLQQAEVAADDAQPELGGLFRRIDRDGANGYGKFLKFFQSGLVQNELQKPFQNRGKPDVKILVEVFKQSASEHPEAEQYLCDLMPLWMDAFVESYFERVGICFKVAKAQYLKQLARRVDDVKFVGIAVPGEEVEKQEVLAQIFVMPDVREERSRSSQQLKRSLDAVETKANDSITFVSTTYLLDTRSPQTRLLEEQRAWELRDRSAPRIPAQKVINLAQKKAVILGAPGSGKTMLASYFALMLCGTAQSDPTQIGLEKDTDYLPVVVRIRDWILQPKMGLLEYLRSNAKASLACKELPTGFFEHWLDRGKALILLDGLDEVVDEAQRSKVAEQIDSFLHQYKDNPAVITSRPAGYQGAFKTDEFPHYTLESFDDKQVETFIDHWYDNRVENKAQAERLKADLQKAFIRNERIKLLAKNPLLLTIIALIHRYQAELPRQRYKLYEKAVETLLTSWDSGKEIKLYSQVLQFLKSDDLLYILKKLAYWIHTQGSTGETEGGTLIDKDELIRWLRKEIQTLKKCEAHEAKGEAERFIDFIQRRTGLLNEQGRDRYAFVHKTFQEYLTAEEIFDRADVEDDTKIILDHFRQHLHDQHWREVLLLLVSKLKGKKAQKAIQAVLDANSEYEQWLHRDLLFAGWCLTEDPSELTVVAADWVGEILDRLVGLEVENVDRIGRKIRGEVENILHCLGETTVEKVVWKKLQAQEDRIDRFRLIEFQAALGQKEEAINSLLSLLRDRTGNISSVALAVGRLVDNNPNAMEIFLSLLKDEDVSVRYSVVAVLDEIGKVSPEMMKVLLSLLDDKKSSVRSCAAITLGKLGNNSPEVVNRLLSLLDIDTGYDVSASVAFALGELGNNSPEVVNRLLFLLNHKQSSIRSSAISALGKLGHNNSEVLKQLLSLLNEEPSFLHSITVLALGELGNNSPEVVKPLLSLLDDEGSFLVSCVASALVNLGNSSPELVKRLLSLLSDTSDVRYSAVSDLIRLSKTSDTICPEVVHWLEQNPHYDGIGSAIDCLWSIVVE</sequence>
<dbReference type="EMBL" id="PVWO01000468">
    <property type="protein sequence ID" value="PSB46988.1"/>
    <property type="molecule type" value="Genomic_DNA"/>
</dbReference>
<dbReference type="InterPro" id="IPR054569">
    <property type="entry name" value="NNH2"/>
</dbReference>
<dbReference type="Gene3D" id="1.25.10.10">
    <property type="entry name" value="Leucine-rich Repeat Variant"/>
    <property type="match status" value="2"/>
</dbReference>
<keyword evidence="5" id="KW-1185">Reference proteome</keyword>
<dbReference type="InterPro" id="IPR004155">
    <property type="entry name" value="PBS_lyase_HEAT"/>
</dbReference>
<dbReference type="Gene3D" id="3.40.50.300">
    <property type="entry name" value="P-loop containing nucleotide triphosphate hydrolases"/>
    <property type="match status" value="1"/>
</dbReference>
<comment type="caution">
    <text evidence="4">The sequence shown here is derived from an EMBL/GenBank/DDBJ whole genome shotgun (WGS) entry which is preliminary data.</text>
</comment>
<gene>
    <name evidence="4" type="ORF">C7B77_24545</name>
</gene>
<evidence type="ECO:0000313" key="5">
    <source>
        <dbReference type="Proteomes" id="UP000238937"/>
    </source>
</evidence>
<organism evidence="4 5">
    <name type="scientific">Chamaesiphon polymorphus CCALA 037</name>
    <dbReference type="NCBI Taxonomy" id="2107692"/>
    <lineage>
        <taxon>Bacteria</taxon>
        <taxon>Bacillati</taxon>
        <taxon>Cyanobacteriota</taxon>
        <taxon>Cyanophyceae</taxon>
        <taxon>Gomontiellales</taxon>
        <taxon>Chamaesiphonaceae</taxon>
        <taxon>Chamaesiphon</taxon>
    </lineage>
</organism>
<dbReference type="InterPro" id="IPR007111">
    <property type="entry name" value="NACHT_NTPase"/>
</dbReference>
<dbReference type="Pfam" id="PF13646">
    <property type="entry name" value="HEAT_2"/>
    <property type="match status" value="1"/>
</dbReference>
<name>A0A2T1FPS2_9CYAN</name>
<dbReference type="InterPro" id="IPR016024">
    <property type="entry name" value="ARM-type_fold"/>
</dbReference>
<dbReference type="OrthoDB" id="448481at2"/>
<evidence type="ECO:0000256" key="1">
    <source>
        <dbReference type="ARBA" id="ARBA00022549"/>
    </source>
</evidence>
<reference evidence="4 5" key="1">
    <citation type="submission" date="2018-03" db="EMBL/GenBank/DDBJ databases">
        <title>The ancient ancestry and fast evolution of plastids.</title>
        <authorList>
            <person name="Moore K.R."/>
            <person name="Magnabosco C."/>
            <person name="Momper L."/>
            <person name="Gold D.A."/>
            <person name="Bosak T."/>
            <person name="Fournier G.P."/>
        </authorList>
    </citation>
    <scope>NUCLEOTIDE SEQUENCE [LARGE SCALE GENOMIC DNA]</scope>
    <source>
        <strain evidence="4 5">CCALA 037</strain>
    </source>
</reference>
<dbReference type="GO" id="GO:0016491">
    <property type="term" value="F:oxidoreductase activity"/>
    <property type="evidence" value="ECO:0007669"/>
    <property type="project" value="TreeGrafter"/>
</dbReference>
<keyword evidence="1" id="KW-0042">Antenna complex</keyword>
<dbReference type="AlphaFoldDB" id="A0A2T1FPS2"/>
<dbReference type="InterPro" id="IPR011989">
    <property type="entry name" value="ARM-like"/>
</dbReference>